<dbReference type="OMA" id="TEHGWHT"/>
<dbReference type="STRING" id="2903.R1CIA4"/>
<evidence type="ECO:0000256" key="1">
    <source>
        <dbReference type="ARBA" id="ARBA00004141"/>
    </source>
</evidence>
<dbReference type="EnsemblProtists" id="EOD22292">
    <property type="protein sequence ID" value="EOD22292"/>
    <property type="gene ID" value="EMIHUDRAFT_65124"/>
</dbReference>
<keyword evidence="6" id="KW-0924">Ammonia transport</keyword>
<evidence type="ECO:0000313" key="9">
    <source>
        <dbReference type="Proteomes" id="UP000013827"/>
    </source>
</evidence>
<dbReference type="AlphaFoldDB" id="A0A0D3JFK7"/>
<keyword evidence="5 6" id="KW-0472">Membrane</keyword>
<feature type="transmembrane region" description="Helical" evidence="6">
    <location>
        <begin position="138"/>
        <end position="159"/>
    </location>
</feature>
<feature type="domain" description="Ammonium transporter AmtB-like" evidence="7">
    <location>
        <begin position="18"/>
        <end position="420"/>
    </location>
</feature>
<keyword evidence="6" id="KW-0813">Transport</keyword>
<keyword evidence="4 6" id="KW-1133">Transmembrane helix</keyword>
<proteinExistence type="inferred from homology"/>
<evidence type="ECO:0000256" key="5">
    <source>
        <dbReference type="ARBA" id="ARBA00023136"/>
    </source>
</evidence>
<dbReference type="Gene3D" id="1.10.3430.10">
    <property type="entry name" value="Ammonium transporter AmtB like domains"/>
    <property type="match status" value="1"/>
</dbReference>
<feature type="transmembrane region" description="Helical" evidence="6">
    <location>
        <begin position="110"/>
        <end position="131"/>
    </location>
</feature>
<keyword evidence="9" id="KW-1185">Reference proteome</keyword>
<dbReference type="Proteomes" id="UP000013827">
    <property type="component" value="Unassembled WGS sequence"/>
</dbReference>
<feature type="transmembrane region" description="Helical" evidence="6">
    <location>
        <begin position="271"/>
        <end position="289"/>
    </location>
</feature>
<dbReference type="GO" id="GO:0005886">
    <property type="term" value="C:plasma membrane"/>
    <property type="evidence" value="ECO:0007669"/>
    <property type="project" value="UniProtKB-SubCell"/>
</dbReference>
<comment type="subcellular location">
    <subcellularLocation>
        <location evidence="6">Cell membrane</location>
        <topology evidence="6">Multi-pass membrane protein</topology>
    </subcellularLocation>
    <subcellularLocation>
        <location evidence="1">Membrane</location>
        <topology evidence="1">Multi-pass membrane protein</topology>
    </subcellularLocation>
</comment>
<evidence type="ECO:0000256" key="3">
    <source>
        <dbReference type="ARBA" id="ARBA00022692"/>
    </source>
</evidence>
<dbReference type="InterPro" id="IPR024041">
    <property type="entry name" value="NH4_transpt_AmtB-like_dom"/>
</dbReference>
<dbReference type="GeneID" id="17267839"/>
<feature type="transmembrane region" description="Helical" evidence="6">
    <location>
        <begin position="214"/>
        <end position="231"/>
    </location>
</feature>
<comment type="similarity">
    <text evidence="2 6">Belongs to the ammonia transporter channel (TC 1.A.11.2) family.</text>
</comment>
<dbReference type="InterPro" id="IPR001905">
    <property type="entry name" value="Ammonium_transpt"/>
</dbReference>
<dbReference type="Pfam" id="PF00909">
    <property type="entry name" value="Ammonium_transp"/>
    <property type="match status" value="1"/>
</dbReference>
<feature type="transmembrane region" description="Helical" evidence="6">
    <location>
        <begin position="295"/>
        <end position="315"/>
    </location>
</feature>
<dbReference type="KEGG" id="ehx:EMIHUDRAFT_65124"/>
<feature type="transmembrane region" description="Helical" evidence="6">
    <location>
        <begin position="20"/>
        <end position="41"/>
    </location>
</feature>
<dbReference type="SUPFAM" id="SSF111352">
    <property type="entry name" value="Ammonium transporter"/>
    <property type="match status" value="1"/>
</dbReference>
<dbReference type="PANTHER" id="PTHR43029:SF21">
    <property type="entry name" value="AMMONIUM TRANSPORTER 1"/>
    <property type="match status" value="1"/>
</dbReference>
<reference evidence="8" key="2">
    <citation type="submission" date="2024-10" db="UniProtKB">
        <authorList>
            <consortium name="EnsemblProtists"/>
        </authorList>
    </citation>
    <scope>IDENTIFICATION</scope>
</reference>
<evidence type="ECO:0000256" key="2">
    <source>
        <dbReference type="ARBA" id="ARBA00005887"/>
    </source>
</evidence>
<accession>A0A0D3JFK7</accession>
<organism evidence="8 9">
    <name type="scientific">Emiliania huxleyi (strain CCMP1516)</name>
    <dbReference type="NCBI Taxonomy" id="280463"/>
    <lineage>
        <taxon>Eukaryota</taxon>
        <taxon>Haptista</taxon>
        <taxon>Haptophyta</taxon>
        <taxon>Prymnesiophyceae</taxon>
        <taxon>Isochrysidales</taxon>
        <taxon>Noelaerhabdaceae</taxon>
        <taxon>Emiliania</taxon>
    </lineage>
</organism>
<protein>
    <recommendedName>
        <fullName evidence="6">Ammonium transporter</fullName>
    </recommendedName>
</protein>
<name>A0A0D3JFK7_EMIH1</name>
<evidence type="ECO:0000256" key="6">
    <source>
        <dbReference type="RuleBase" id="RU362002"/>
    </source>
</evidence>
<feature type="transmembrane region" description="Helical" evidence="6">
    <location>
        <begin position="327"/>
        <end position="350"/>
    </location>
</feature>
<evidence type="ECO:0000256" key="4">
    <source>
        <dbReference type="ARBA" id="ARBA00022989"/>
    </source>
</evidence>
<feature type="transmembrane region" description="Helical" evidence="6">
    <location>
        <begin position="53"/>
        <end position="73"/>
    </location>
</feature>
<dbReference type="HOGENOM" id="CLU_000445_33_0_1"/>
<evidence type="ECO:0000259" key="7">
    <source>
        <dbReference type="Pfam" id="PF00909"/>
    </source>
</evidence>
<dbReference type="GO" id="GO:0008519">
    <property type="term" value="F:ammonium channel activity"/>
    <property type="evidence" value="ECO:0007669"/>
    <property type="project" value="InterPro"/>
</dbReference>
<feature type="transmembrane region" description="Helical" evidence="6">
    <location>
        <begin position="171"/>
        <end position="194"/>
    </location>
</feature>
<reference evidence="9" key="1">
    <citation type="journal article" date="2013" name="Nature">
        <title>Pan genome of the phytoplankton Emiliania underpins its global distribution.</title>
        <authorList>
            <person name="Read B.A."/>
            <person name="Kegel J."/>
            <person name="Klute M.J."/>
            <person name="Kuo A."/>
            <person name="Lefebvre S.C."/>
            <person name="Maumus F."/>
            <person name="Mayer C."/>
            <person name="Miller J."/>
            <person name="Monier A."/>
            <person name="Salamov A."/>
            <person name="Young J."/>
            <person name="Aguilar M."/>
            <person name="Claverie J.M."/>
            <person name="Frickenhaus S."/>
            <person name="Gonzalez K."/>
            <person name="Herman E.K."/>
            <person name="Lin Y.C."/>
            <person name="Napier J."/>
            <person name="Ogata H."/>
            <person name="Sarno A.F."/>
            <person name="Shmutz J."/>
            <person name="Schroeder D."/>
            <person name="de Vargas C."/>
            <person name="Verret F."/>
            <person name="von Dassow P."/>
            <person name="Valentin K."/>
            <person name="Van de Peer Y."/>
            <person name="Wheeler G."/>
            <person name="Dacks J.B."/>
            <person name="Delwiche C.F."/>
            <person name="Dyhrman S.T."/>
            <person name="Glockner G."/>
            <person name="John U."/>
            <person name="Richards T."/>
            <person name="Worden A.Z."/>
            <person name="Zhang X."/>
            <person name="Grigoriev I.V."/>
            <person name="Allen A.E."/>
            <person name="Bidle K."/>
            <person name="Borodovsky M."/>
            <person name="Bowler C."/>
            <person name="Brownlee C."/>
            <person name="Cock J.M."/>
            <person name="Elias M."/>
            <person name="Gladyshev V.N."/>
            <person name="Groth M."/>
            <person name="Guda C."/>
            <person name="Hadaegh A."/>
            <person name="Iglesias-Rodriguez M.D."/>
            <person name="Jenkins J."/>
            <person name="Jones B.M."/>
            <person name="Lawson T."/>
            <person name="Leese F."/>
            <person name="Lindquist E."/>
            <person name="Lobanov A."/>
            <person name="Lomsadze A."/>
            <person name="Malik S.B."/>
            <person name="Marsh M.E."/>
            <person name="Mackinder L."/>
            <person name="Mock T."/>
            <person name="Mueller-Roeber B."/>
            <person name="Pagarete A."/>
            <person name="Parker M."/>
            <person name="Probert I."/>
            <person name="Quesneville H."/>
            <person name="Raines C."/>
            <person name="Rensing S.A."/>
            <person name="Riano-Pachon D.M."/>
            <person name="Richier S."/>
            <person name="Rokitta S."/>
            <person name="Shiraiwa Y."/>
            <person name="Soanes D.M."/>
            <person name="van der Giezen M."/>
            <person name="Wahlund T.M."/>
            <person name="Williams B."/>
            <person name="Wilson W."/>
            <person name="Wolfe G."/>
            <person name="Wurch L.L."/>
        </authorList>
    </citation>
    <scope>NUCLEOTIDE SEQUENCE</scope>
</reference>
<dbReference type="eggNOG" id="KOG0682">
    <property type="taxonomic scope" value="Eukaryota"/>
</dbReference>
<dbReference type="RefSeq" id="XP_005774721.1">
    <property type="nucleotide sequence ID" value="XM_005774664.1"/>
</dbReference>
<dbReference type="InterPro" id="IPR029020">
    <property type="entry name" value="Ammonium/urea_transptr"/>
</dbReference>
<sequence length="420" mass="44057">MESCDSACEGIEDSDTGFMVMATTFVMLQTPALGLCQAGLIRRKNALSMLMQVLTGFVIGSMLWFSIGFSLVFGPSAGALGLIGTLRHVGFAGLSTECCYPLATTIPSYLFASFQMMFAVMTPVIVTGAWAERMDFNAFLVFAAAWPFLVYYPLAHWVWNPAGWLAVHGAVDFAGGITIHTATGTAALAVSLVLQGRSKDTGEHSEQAGGRHNIPLAVLGGVLIWGGWYSFNGGSAYKANGQTALAVLNTHMAACASSCAWLALAFARDRHWHLTEIMNGAFAGLAAVTPGSGFMSPRAACLVGLAGGCVSYGWCAHIKPRLGIDDALDVCALQGMPGIVGSLAVGLVAAPPYAPHVGLLHGGGGALLSAQAVALACAVSWAFGWTWLLMHVMRRTVGIDTTVDEEEQGLDIVQIGEQAY</sequence>
<dbReference type="NCBIfam" id="TIGR00836">
    <property type="entry name" value="amt"/>
    <property type="match status" value="1"/>
</dbReference>
<feature type="transmembrane region" description="Helical" evidence="6">
    <location>
        <begin position="370"/>
        <end position="390"/>
    </location>
</feature>
<evidence type="ECO:0000313" key="8">
    <source>
        <dbReference type="EnsemblProtists" id="EOD22292"/>
    </source>
</evidence>
<dbReference type="PANTHER" id="PTHR43029">
    <property type="entry name" value="AMMONIUM TRANSPORTER MEP2"/>
    <property type="match status" value="1"/>
</dbReference>
<dbReference type="PaxDb" id="2903-EOD22292"/>
<keyword evidence="3 6" id="KW-0812">Transmembrane</keyword>
<feature type="transmembrane region" description="Helical" evidence="6">
    <location>
        <begin position="243"/>
        <end position="264"/>
    </location>
</feature>